<reference evidence="4" key="1">
    <citation type="journal article" date="2006" name="PLoS Biol.">
        <title>Macronuclear genome sequence of the ciliate Tetrahymena thermophila, a model eukaryote.</title>
        <authorList>
            <person name="Eisen J.A."/>
            <person name="Coyne R.S."/>
            <person name="Wu M."/>
            <person name="Wu D."/>
            <person name="Thiagarajan M."/>
            <person name="Wortman J.R."/>
            <person name="Badger J.H."/>
            <person name="Ren Q."/>
            <person name="Amedeo P."/>
            <person name="Jones K.M."/>
            <person name="Tallon L.J."/>
            <person name="Delcher A.L."/>
            <person name="Salzberg S.L."/>
            <person name="Silva J.C."/>
            <person name="Haas B.J."/>
            <person name="Majoros W.H."/>
            <person name="Farzad M."/>
            <person name="Carlton J.M."/>
            <person name="Smith R.K. Jr."/>
            <person name="Garg J."/>
            <person name="Pearlman R.E."/>
            <person name="Karrer K.M."/>
            <person name="Sun L."/>
            <person name="Manning G."/>
            <person name="Elde N.C."/>
            <person name="Turkewitz A.P."/>
            <person name="Asai D.J."/>
            <person name="Wilkes D.E."/>
            <person name="Wang Y."/>
            <person name="Cai H."/>
            <person name="Collins K."/>
            <person name="Stewart B.A."/>
            <person name="Lee S.R."/>
            <person name="Wilamowska K."/>
            <person name="Weinberg Z."/>
            <person name="Ruzzo W.L."/>
            <person name="Wloga D."/>
            <person name="Gaertig J."/>
            <person name="Frankel J."/>
            <person name="Tsao C.-C."/>
            <person name="Gorovsky M.A."/>
            <person name="Keeling P.J."/>
            <person name="Waller R.F."/>
            <person name="Patron N.J."/>
            <person name="Cherry J.M."/>
            <person name="Stover N.A."/>
            <person name="Krieger C.J."/>
            <person name="del Toro C."/>
            <person name="Ryder H.F."/>
            <person name="Williamson S.C."/>
            <person name="Barbeau R.A."/>
            <person name="Hamilton E.P."/>
            <person name="Orias E."/>
        </authorList>
    </citation>
    <scope>NUCLEOTIDE SEQUENCE [LARGE SCALE GENOMIC DNA]</scope>
    <source>
        <strain evidence="4">SB210</strain>
    </source>
</reference>
<dbReference type="InParanoid" id="Q22Y12"/>
<dbReference type="EMBL" id="GG662749">
    <property type="protein sequence ID" value="EAR90212.1"/>
    <property type="molecule type" value="Genomic_DNA"/>
</dbReference>
<dbReference type="OrthoDB" id="292348at2759"/>
<dbReference type="PANTHER" id="PTHR31398">
    <property type="entry name" value="MEIOTIC NUCLEAR DIVISION PROTEIN 1 HOMOLOG"/>
    <property type="match status" value="1"/>
</dbReference>
<accession>Q22Y12</accession>
<dbReference type="HOGENOM" id="CLU_009697_1_0_1"/>
<feature type="compositionally biased region" description="Low complexity" evidence="1">
    <location>
        <begin position="404"/>
        <end position="415"/>
    </location>
</feature>
<evidence type="ECO:0000313" key="4">
    <source>
        <dbReference type="Proteomes" id="UP000009168"/>
    </source>
</evidence>
<proteinExistence type="predicted"/>
<evidence type="ECO:0000256" key="2">
    <source>
        <dbReference type="SAM" id="Phobius"/>
    </source>
</evidence>
<evidence type="ECO:0000256" key="1">
    <source>
        <dbReference type="SAM" id="MobiDB-lite"/>
    </source>
</evidence>
<gene>
    <name evidence="3" type="ORF">TTHERM_00355590</name>
</gene>
<organism evidence="3 4">
    <name type="scientific">Tetrahymena thermophila (strain SB210)</name>
    <dbReference type="NCBI Taxonomy" id="312017"/>
    <lineage>
        <taxon>Eukaryota</taxon>
        <taxon>Sar</taxon>
        <taxon>Alveolata</taxon>
        <taxon>Ciliophora</taxon>
        <taxon>Intramacronucleata</taxon>
        <taxon>Oligohymenophorea</taxon>
        <taxon>Hymenostomatida</taxon>
        <taxon>Tetrahymenina</taxon>
        <taxon>Tetrahymenidae</taxon>
        <taxon>Tetrahymena</taxon>
    </lineage>
</organism>
<feature type="region of interest" description="Disordered" evidence="1">
    <location>
        <begin position="380"/>
        <end position="415"/>
    </location>
</feature>
<keyword evidence="2" id="KW-1133">Transmembrane helix</keyword>
<keyword evidence="2" id="KW-0472">Membrane</keyword>
<keyword evidence="4" id="KW-1185">Reference proteome</keyword>
<dbReference type="STRING" id="312017.Q22Y12"/>
<sequence length="806" mass="95180">MCFKYLSKIDIFGSRITLRFKGESTYKSKLGSTVTLCIFGIIAFRLISIIISIYQRKNPILTYQERQVDNPAQFIANSMTFPFAFAMQDPVTKNYYVDESIYTATATLMQKYLVFNQNTQQYVTVWNNTEIPVQRCTKENFQNQENANYFLKLNYTNMYCFPPDAQISIQGDFPSPILQQIKFTLQQCLTNCKSPNELNYYLMKSGIGLQLSDAYVDPNIKDNPFKMYSRDMYFPISKLMPKDVFINIRNNYVYSDFGWFTSDIINQVFPSYSFYEDFVYPADFQNYYLSVTIRLEKQKENVFQRSYPKFTDVISQIGGFSQTLLAIGFIICNNFSQLQLNQQIINSVFNYDETRTTDQQKQRNIQQKQVILKQQNIGQSMNLQDRKNEQNLSSSKQKSKQENKNSLQEQNNQQVQIPQSFLQKIDQEQTKLQNVIPEQSTPLNTSKNMSYQQQKFSQFLQEQMEGDKSTNINDRSKKHNRQSKFQEKQKKYQKEQIFKENQFDELIQKETKSMKMNLWEYFKSLIYPCGYLKDKKQIINYSIEKLYYNLDIMQILKRLIEVEKLKRLLLDQDQIRLFDYLPKPTINPDLVFKSQNNQNSLKSQEIDLLYSDNRSELQKTREAFKAYQQILSKQNNTYLDQKILETLDPNLVAIFNAQFNNYQDAQQEKISSKHNQELFSDYCLLQNQNTVKTNSPNNSFAQQKIIFQNYQKTKKSTLISSYQSSEQSPIQQQTVQQLILSRYQISDEVNELNDIQNLSNQLTKSQQNQIQTKDLLNQVAQEGKYDFQLQKLLPFENQKLSNLQKV</sequence>
<feature type="transmembrane region" description="Helical" evidence="2">
    <location>
        <begin position="30"/>
        <end position="54"/>
    </location>
</feature>
<dbReference type="RefSeq" id="XP_001010457.1">
    <property type="nucleotide sequence ID" value="XM_001010457.1"/>
</dbReference>
<dbReference type="GO" id="GO:0007131">
    <property type="term" value="P:reciprocal meiotic recombination"/>
    <property type="evidence" value="ECO:0007669"/>
    <property type="project" value="TreeGrafter"/>
</dbReference>
<protein>
    <submittedName>
        <fullName evidence="3">Transmembrane protein, putative</fullName>
    </submittedName>
</protein>
<feature type="region of interest" description="Disordered" evidence="1">
    <location>
        <begin position="462"/>
        <end position="489"/>
    </location>
</feature>
<dbReference type="PANTHER" id="PTHR31398:SF0">
    <property type="entry name" value="MEIOTIC NUCLEAR DIVISION PROTEIN 1 HOMOLOG"/>
    <property type="match status" value="1"/>
</dbReference>
<dbReference type="KEGG" id="tet:TTHERM_00355590"/>
<dbReference type="AlphaFoldDB" id="Q22Y12"/>
<evidence type="ECO:0000313" key="3">
    <source>
        <dbReference type="EMBL" id="EAR90212.1"/>
    </source>
</evidence>
<keyword evidence="2 3" id="KW-0812">Transmembrane</keyword>
<dbReference type="Proteomes" id="UP000009168">
    <property type="component" value="Unassembled WGS sequence"/>
</dbReference>
<dbReference type="GO" id="GO:0005634">
    <property type="term" value="C:nucleus"/>
    <property type="evidence" value="ECO:0007669"/>
    <property type="project" value="TreeGrafter"/>
</dbReference>
<dbReference type="GeneID" id="7837307"/>
<name>Q22Y12_TETTS</name>